<proteinExistence type="predicted"/>
<accession>A0A081XHW7</accession>
<reference evidence="2 3" key="1">
    <citation type="submission" date="2014-02" db="EMBL/GenBank/DDBJ databases">
        <title>The genome announcement of Streptomyces toyocaensis NRRL15009.</title>
        <authorList>
            <person name="Hong H.-J."/>
            <person name="Kwun M.J."/>
        </authorList>
    </citation>
    <scope>NUCLEOTIDE SEQUENCE [LARGE SCALE GENOMIC DNA]</scope>
    <source>
        <strain evidence="2 3">NRRL 15009</strain>
    </source>
</reference>
<protein>
    <submittedName>
        <fullName evidence="2">Uncharacterized protein</fullName>
    </submittedName>
</protein>
<evidence type="ECO:0000313" key="3">
    <source>
        <dbReference type="Proteomes" id="UP000028341"/>
    </source>
</evidence>
<keyword evidence="3" id="KW-1185">Reference proteome</keyword>
<evidence type="ECO:0000256" key="1">
    <source>
        <dbReference type="SAM" id="Coils"/>
    </source>
</evidence>
<feature type="coiled-coil region" evidence="1">
    <location>
        <begin position="348"/>
        <end position="394"/>
    </location>
</feature>
<comment type="caution">
    <text evidence="2">The sequence shown here is derived from an EMBL/GenBank/DDBJ whole genome shotgun (WGS) entry which is preliminary data.</text>
</comment>
<name>A0A081XHW7_STRTO</name>
<sequence length="500" mass="57515">MNRDYQEGKRPQIPLQKANEVREILDHIERLADTDTAFQQWCNDYTHHRQALRSEITNALTSLNEQWRNYGYFLMLHFGGIWNTPELKGHSVNYSYSEYFRAMSAGNVRSLDEDPAVVEARRQHAASGKTDSPWVDQKRAEIEAALRRCVLRHYSPADRVERILGPENAHQPGPALKSQAVLEDENTGSFEYNSGSYDIEHLADHGFVFFYIEPAVSTFRASRFGGDDPARITVPIDRLEQQNGWVMLNDFLEREMPTLRANDQGELISYIRKVDKTLLEDTNWTGHMDEYVNVPAKSPEGKLRRALYTAKALFNEVEDSVDLVAGLARRAHDLMEYEDDDEDMPYRLVRIMRQLREEEDLLKAVLAKIDQEKLERLRQERAKALKDSKDYSHKVRIYRPGQLSHKTGHIQYNGVGTTDVRPEPGTANILVGADVIPGLALRCVVEIARIERTRPHVASRLKSMSGEALVRVLLKDFIRPQAMLQREVPFTRADVEFKNR</sequence>
<keyword evidence="1" id="KW-0175">Coiled coil</keyword>
<dbReference type="STRING" id="55952.BU52_32320"/>
<organism evidence="2 3">
    <name type="scientific">Streptomyces toyocaensis</name>
    <dbReference type="NCBI Taxonomy" id="55952"/>
    <lineage>
        <taxon>Bacteria</taxon>
        <taxon>Bacillati</taxon>
        <taxon>Actinomycetota</taxon>
        <taxon>Actinomycetes</taxon>
        <taxon>Kitasatosporales</taxon>
        <taxon>Streptomycetaceae</taxon>
        <taxon>Streptomyces</taxon>
    </lineage>
</organism>
<dbReference type="Proteomes" id="UP000028341">
    <property type="component" value="Unassembled WGS sequence"/>
</dbReference>
<evidence type="ECO:0000313" key="2">
    <source>
        <dbReference type="EMBL" id="KES03140.1"/>
    </source>
</evidence>
<dbReference type="EMBL" id="JFCB01000051">
    <property type="protein sequence ID" value="KES03140.1"/>
    <property type="molecule type" value="Genomic_DNA"/>
</dbReference>
<gene>
    <name evidence="2" type="ORF">BU52_32320</name>
</gene>
<dbReference type="AlphaFoldDB" id="A0A081XHW7"/>
<dbReference type="OrthoDB" id="9153660at2"/>